<dbReference type="InterPro" id="IPR013922">
    <property type="entry name" value="Cyclin_PHO80-like"/>
</dbReference>
<dbReference type="Gene3D" id="1.10.472.10">
    <property type="entry name" value="Cyclin-like"/>
    <property type="match status" value="1"/>
</dbReference>
<organism evidence="2 3">
    <name type="scientific">Meristemomyces frigidus</name>
    <dbReference type="NCBI Taxonomy" id="1508187"/>
    <lineage>
        <taxon>Eukaryota</taxon>
        <taxon>Fungi</taxon>
        <taxon>Dikarya</taxon>
        <taxon>Ascomycota</taxon>
        <taxon>Pezizomycotina</taxon>
        <taxon>Dothideomycetes</taxon>
        <taxon>Dothideomycetidae</taxon>
        <taxon>Mycosphaerellales</taxon>
        <taxon>Teratosphaeriaceae</taxon>
        <taxon>Meristemomyces</taxon>
    </lineage>
</organism>
<evidence type="ECO:0000313" key="3">
    <source>
        <dbReference type="Proteomes" id="UP001310890"/>
    </source>
</evidence>
<protein>
    <recommendedName>
        <fullName evidence="4">Cyclin-domain-containing protein</fullName>
    </recommendedName>
</protein>
<comment type="caution">
    <text evidence="2">The sequence shown here is derived from an EMBL/GenBank/DDBJ whole genome shotgun (WGS) entry which is preliminary data.</text>
</comment>
<dbReference type="GO" id="GO:0016538">
    <property type="term" value="F:cyclin-dependent protein serine/threonine kinase regulator activity"/>
    <property type="evidence" value="ECO:0007669"/>
    <property type="project" value="TreeGrafter"/>
</dbReference>
<dbReference type="PANTHER" id="PTHR15615">
    <property type="match status" value="1"/>
</dbReference>
<dbReference type="InterPro" id="IPR036915">
    <property type="entry name" value="Cyclin-like_sf"/>
</dbReference>
<dbReference type="AlphaFoldDB" id="A0AAN7TS70"/>
<sequence>MEDGGRAYDAAGHATAGVPPPPPEPSAEETTSTRAHTPNEQSDEALQLEHERWDITSISGLAALRMLAHALQVLADAMGDVPPTPPVSRPVTPVADDTKLRRTSSPETSCSMIIGSPEAHPHEPITVTVGADAENTTVQRIAIARRFFSKTAPPFTLIDYLLRLHNFCPHSSGVYLTTAVYCHRLCVADILVPATSRTIHRLALAAIRIAAKAVEDNKWTQERYAKVGGVSRVQLMNLEVSLCFLLDFELGVDREMLAQKMFLLQEAGRQGLSTRTRLSDDFRLKLPARIRKMTFGR</sequence>
<evidence type="ECO:0000313" key="2">
    <source>
        <dbReference type="EMBL" id="KAK5118523.1"/>
    </source>
</evidence>
<dbReference type="SUPFAM" id="SSF47954">
    <property type="entry name" value="Cyclin-like"/>
    <property type="match status" value="1"/>
</dbReference>
<feature type="region of interest" description="Disordered" evidence="1">
    <location>
        <begin position="82"/>
        <end position="109"/>
    </location>
</feature>
<feature type="region of interest" description="Disordered" evidence="1">
    <location>
        <begin position="1"/>
        <end position="43"/>
    </location>
</feature>
<name>A0AAN7TS70_9PEZI</name>
<dbReference type="GO" id="GO:0005634">
    <property type="term" value="C:nucleus"/>
    <property type="evidence" value="ECO:0007669"/>
    <property type="project" value="TreeGrafter"/>
</dbReference>
<dbReference type="EMBL" id="JAVRRL010000002">
    <property type="protein sequence ID" value="KAK5118523.1"/>
    <property type="molecule type" value="Genomic_DNA"/>
</dbReference>
<proteinExistence type="predicted"/>
<evidence type="ECO:0008006" key="4">
    <source>
        <dbReference type="Google" id="ProtNLM"/>
    </source>
</evidence>
<dbReference type="PANTHER" id="PTHR15615:SF32">
    <property type="entry name" value="PROTEIN KINASE COMPLEX COMPONENT, PUTATIVE (AFU_ORTHOLOGUE AFUA_2G07660)-RELATED"/>
    <property type="match status" value="1"/>
</dbReference>
<dbReference type="Proteomes" id="UP001310890">
    <property type="component" value="Unassembled WGS sequence"/>
</dbReference>
<gene>
    <name evidence="2" type="ORF">LTR62_003038</name>
</gene>
<evidence type="ECO:0000256" key="1">
    <source>
        <dbReference type="SAM" id="MobiDB-lite"/>
    </source>
</evidence>
<dbReference type="GO" id="GO:0000307">
    <property type="term" value="C:cyclin-dependent protein kinase holoenzyme complex"/>
    <property type="evidence" value="ECO:0007669"/>
    <property type="project" value="TreeGrafter"/>
</dbReference>
<accession>A0AAN7TS70</accession>
<dbReference type="GO" id="GO:0019901">
    <property type="term" value="F:protein kinase binding"/>
    <property type="evidence" value="ECO:0007669"/>
    <property type="project" value="InterPro"/>
</dbReference>
<reference evidence="2" key="1">
    <citation type="submission" date="2023-08" db="EMBL/GenBank/DDBJ databases">
        <title>Black Yeasts Isolated from many extreme environments.</title>
        <authorList>
            <person name="Coleine C."/>
            <person name="Stajich J.E."/>
            <person name="Selbmann L."/>
        </authorList>
    </citation>
    <scope>NUCLEOTIDE SEQUENCE</scope>
    <source>
        <strain evidence="2">CCFEE 5401</strain>
    </source>
</reference>
<dbReference type="Pfam" id="PF08613">
    <property type="entry name" value="Cyclin"/>
    <property type="match status" value="1"/>
</dbReference>